<gene>
    <name evidence="1" type="ORF">L0668_19620</name>
</gene>
<comment type="caution">
    <text evidence="1">The sequence shown here is derived from an EMBL/GenBank/DDBJ whole genome shotgun (WGS) entry which is preliminary data.</text>
</comment>
<keyword evidence="2" id="KW-1185">Reference proteome</keyword>
<organism evidence="1 2">
    <name type="scientific">Paraglaciecola algarum</name>
    <dbReference type="NCBI Taxonomy" id="3050085"/>
    <lineage>
        <taxon>Bacteria</taxon>
        <taxon>Pseudomonadati</taxon>
        <taxon>Pseudomonadota</taxon>
        <taxon>Gammaproteobacteria</taxon>
        <taxon>Alteromonadales</taxon>
        <taxon>Alteromonadaceae</taxon>
        <taxon>Paraglaciecola</taxon>
    </lineage>
</organism>
<protein>
    <submittedName>
        <fullName evidence="1">Uncharacterized protein</fullName>
    </submittedName>
</protein>
<accession>A0ABS9DD96</accession>
<evidence type="ECO:0000313" key="2">
    <source>
        <dbReference type="Proteomes" id="UP001521137"/>
    </source>
</evidence>
<reference evidence="1 2" key="1">
    <citation type="submission" date="2022-01" db="EMBL/GenBank/DDBJ databases">
        <title>Paraglaciecola sp. G1-23.</title>
        <authorList>
            <person name="Jin M.S."/>
            <person name="Han D.M."/>
            <person name="Kim H.M."/>
            <person name="Jeon C.O."/>
        </authorList>
    </citation>
    <scope>NUCLEOTIDE SEQUENCE [LARGE SCALE GENOMIC DNA]</scope>
    <source>
        <strain evidence="1 2">G1-23</strain>
    </source>
</reference>
<dbReference type="EMBL" id="JAKGAS010000018">
    <property type="protein sequence ID" value="MCF2950327.1"/>
    <property type="molecule type" value="Genomic_DNA"/>
</dbReference>
<dbReference type="Proteomes" id="UP001521137">
    <property type="component" value="Unassembled WGS sequence"/>
</dbReference>
<name>A0ABS9DD96_9ALTE</name>
<proteinExistence type="predicted"/>
<evidence type="ECO:0000313" key="1">
    <source>
        <dbReference type="EMBL" id="MCF2950327.1"/>
    </source>
</evidence>
<dbReference type="RefSeq" id="WP_235314429.1">
    <property type="nucleotide sequence ID" value="NZ_JAKGAS010000018.1"/>
</dbReference>
<sequence>MQNPPVILVKTWLQTLQSDMEQEYKLEVERKIIKVFGSTEIAIIYLQDNDVH</sequence>